<evidence type="ECO:0000256" key="6">
    <source>
        <dbReference type="ARBA" id="ARBA00038511"/>
    </source>
</evidence>
<evidence type="ECO:0000313" key="12">
    <source>
        <dbReference type="EMBL" id="KAG8462888.1"/>
    </source>
</evidence>
<feature type="compositionally biased region" description="Gly residues" evidence="8">
    <location>
        <begin position="92"/>
        <end position="107"/>
    </location>
</feature>
<feature type="compositionally biased region" description="Basic and acidic residues" evidence="8">
    <location>
        <begin position="173"/>
        <end position="190"/>
    </location>
</feature>
<feature type="region of interest" description="Disordered" evidence="8">
    <location>
        <begin position="1"/>
        <end position="209"/>
    </location>
</feature>
<evidence type="ECO:0000256" key="2">
    <source>
        <dbReference type="ARBA" id="ARBA00022741"/>
    </source>
</evidence>
<feature type="compositionally biased region" description="Acidic residues" evidence="8">
    <location>
        <begin position="394"/>
        <end position="403"/>
    </location>
</feature>
<dbReference type="PANTHER" id="PTHR47958">
    <property type="entry name" value="ATP-DEPENDENT RNA HELICASE DBP3"/>
    <property type="match status" value="1"/>
</dbReference>
<keyword evidence="4" id="KW-0347">Helicase</keyword>
<dbReference type="PROSITE" id="PS51195">
    <property type="entry name" value="Q_MOTIF"/>
    <property type="match status" value="1"/>
</dbReference>
<dbReference type="GO" id="GO:0003724">
    <property type="term" value="F:RNA helicase activity"/>
    <property type="evidence" value="ECO:0007669"/>
    <property type="project" value="UniProtKB-EC"/>
</dbReference>
<evidence type="ECO:0000256" key="7">
    <source>
        <dbReference type="PROSITE-ProRule" id="PRU00552"/>
    </source>
</evidence>
<dbReference type="InterPro" id="IPR011545">
    <property type="entry name" value="DEAD/DEAH_box_helicase_dom"/>
</dbReference>
<feature type="compositionally biased region" description="Gly residues" evidence="8">
    <location>
        <begin position="191"/>
        <end position="205"/>
    </location>
</feature>
<dbReference type="FunFam" id="3.40.50.300:FF:000079">
    <property type="entry name" value="probable ATP-dependent RNA helicase DDX17"/>
    <property type="match status" value="1"/>
</dbReference>
<dbReference type="PROSITE" id="PS51194">
    <property type="entry name" value="HELICASE_CTER"/>
    <property type="match status" value="1"/>
</dbReference>
<keyword evidence="2" id="KW-0547">Nucleotide-binding</keyword>
<dbReference type="InterPro" id="IPR056149">
    <property type="entry name" value="PRP5/DDX46/KHDC4_KH"/>
</dbReference>
<dbReference type="PROSITE" id="PS00039">
    <property type="entry name" value="DEAD_ATP_HELICASE"/>
    <property type="match status" value="1"/>
</dbReference>
<dbReference type="AlphaFoldDB" id="A0A8J5XAG0"/>
<evidence type="ECO:0000256" key="5">
    <source>
        <dbReference type="ARBA" id="ARBA00022840"/>
    </source>
</evidence>
<feature type="domain" description="Helicase ATP-binding" evidence="9">
    <location>
        <begin position="533"/>
        <end position="711"/>
    </location>
</feature>
<dbReference type="SUPFAM" id="SSF52540">
    <property type="entry name" value="P-loop containing nucleoside triphosphate hydrolases"/>
    <property type="match status" value="2"/>
</dbReference>
<dbReference type="Proteomes" id="UP000751190">
    <property type="component" value="Unassembled WGS sequence"/>
</dbReference>
<dbReference type="EMBL" id="JAGTXO010000018">
    <property type="protein sequence ID" value="KAG8462888.1"/>
    <property type="molecule type" value="Genomic_DNA"/>
</dbReference>
<comment type="similarity">
    <text evidence="6">Belongs to the DEAD box helicase family. DDX46/PRP5 subfamily.</text>
</comment>
<dbReference type="PROSITE" id="PS51192">
    <property type="entry name" value="HELICASE_ATP_BIND_1"/>
    <property type="match status" value="1"/>
</dbReference>
<feature type="domain" description="Helicase C-terminal" evidence="10">
    <location>
        <begin position="738"/>
        <end position="883"/>
    </location>
</feature>
<dbReference type="Gene3D" id="3.40.50.300">
    <property type="entry name" value="P-loop containing nucleotide triphosphate hydrolases"/>
    <property type="match status" value="2"/>
</dbReference>
<dbReference type="GO" id="GO:0003676">
    <property type="term" value="F:nucleic acid binding"/>
    <property type="evidence" value="ECO:0007669"/>
    <property type="project" value="InterPro"/>
</dbReference>
<dbReference type="InterPro" id="IPR000629">
    <property type="entry name" value="RNA-helicase_DEAD-box_CS"/>
</dbReference>
<evidence type="ECO:0000256" key="4">
    <source>
        <dbReference type="ARBA" id="ARBA00022806"/>
    </source>
</evidence>
<dbReference type="EC" id="3.6.4.13" evidence="1"/>
<sequence>MKRALDDTPGGPALSQEELKRQQRAERLRQWQAAKKAQPAGAEPLARATTPADEQAAGAAGASAHRPPSAAVRVAPLGRLGGGARGRAPLGSAGGFGGAFGGGGAEGGAPDRPRIQMHALHDNGDDDGGADGGAGGDVGGARAMATATRNGKRAQPGAAADVDADDEDEGDGDDARARPRDPGRAERDARNGGGGGGGGGDGVGGADDVDPLDAYMSAIAPVDAGRAVRTLDDARREAAGDASSQAISLDEIFAGAAGHGSFVANGGGPRGLGFDDVMTDSAPTDHSGDEAAEARAGARAPARRRTDVALARKAMAAATAAAAADAADEPALGDDDFHAAFVAAMRAGANGDAGARGGGEASVDADGGGRAGARAAGGERAGGRRAGPERFFADDDDASDDDLGLGGADGGLVDADDDGRRGGAGGAGGSDDDAAAADAALGAKRRKELPPVDHSTISYAPFRKALFTESAGARALSDEQVAELRTRLELRVHGRKCPRPVTRWTEAGLSDPVLKALERHGYAAPFAIQAQALPALMSGRDVIGIAKTGSGKTVAYVLPMLRHALDQPPLQPGDGPIGLVMVPTRELAAQVYREALRFAKASGAAVACIYGGAGVKQQICALKRGAEIVVCTPGRMIDMLTANGGRVTNLRRVTFVVLDEADRMFDLGFEPQISRVLANVRPDRQVALFSATFPRAVDALARAMLVKPLQLIVGGVSVVSSTIEQHVEVLGADGKYERLCELLDDFLKRGQVLVFVATHEASDRLFRQLAHSRYPAIAIHGRMDQADRDGAIADFKSGAAPLMVATSVAARGLDVRELLAVVNYDVPSHYEDYVHRVGRVGRAGRKGWAFTFLAPDEEKFAPDLVRALELAHHEVPDDLAVLANTFEDKRKAGITGQAGKKTGFRKSGHKGLALDQASLDAQTAKDRKARRMKLRAEGFEVSASDDSDGGVGLDSDDDGRQRAARAPAPRVGAGLPVAPPPPGAVAALAPNAAGGALGAPPPVQSTQPLPSDAAASIAAAASHAALAVAARLGLDPVLSARHAAERAAQALAAGAPGGLQPARAAGGALGSHAEQLAAAQQRAHLAAAHVATMLGHGAGAGAGALQPLPMPTGGAPSGGFSLPAPPPPPPGMVVPASGAGGASAGASRAGAKKWLSAEIEINDYPKTARWKVTHREALLAITEWTRAAITTKGVYTPPGQKPPAGERKLFLLIEAEDAAQLKEAKQEVKRILEETSAYAAPDERPQGRYTV</sequence>
<evidence type="ECO:0000259" key="11">
    <source>
        <dbReference type="PROSITE" id="PS51195"/>
    </source>
</evidence>
<keyword evidence="13" id="KW-1185">Reference proteome</keyword>
<feature type="compositionally biased region" description="Low complexity" evidence="8">
    <location>
        <begin position="964"/>
        <end position="976"/>
    </location>
</feature>
<dbReference type="InterPro" id="IPR014001">
    <property type="entry name" value="Helicase_ATP-bd"/>
</dbReference>
<gene>
    <name evidence="12" type="ORF">KFE25_001661</name>
</gene>
<comment type="caution">
    <text evidence="12">The sequence shown here is derived from an EMBL/GenBank/DDBJ whole genome shotgun (WGS) entry which is preliminary data.</text>
</comment>
<feature type="short sequence motif" description="Q motif" evidence="7">
    <location>
        <begin position="502"/>
        <end position="530"/>
    </location>
</feature>
<feature type="compositionally biased region" description="Gly residues" evidence="8">
    <location>
        <begin position="354"/>
        <end position="371"/>
    </location>
</feature>
<evidence type="ECO:0000259" key="9">
    <source>
        <dbReference type="PROSITE" id="PS51192"/>
    </source>
</evidence>
<feature type="region of interest" description="Disordered" evidence="8">
    <location>
        <begin position="274"/>
        <end position="303"/>
    </location>
</feature>
<organism evidence="12 13">
    <name type="scientific">Diacronema lutheri</name>
    <name type="common">Unicellular marine alga</name>
    <name type="synonym">Monochrysis lutheri</name>
    <dbReference type="NCBI Taxonomy" id="2081491"/>
    <lineage>
        <taxon>Eukaryota</taxon>
        <taxon>Haptista</taxon>
        <taxon>Haptophyta</taxon>
        <taxon>Pavlovophyceae</taxon>
        <taxon>Pavlovales</taxon>
        <taxon>Pavlovaceae</taxon>
        <taxon>Diacronema</taxon>
    </lineage>
</organism>
<dbReference type="InterPro" id="IPR014014">
    <property type="entry name" value="RNA_helicase_DEAD_Q_motif"/>
</dbReference>
<dbReference type="CDD" id="cd18787">
    <property type="entry name" value="SF2_C_DEAD"/>
    <property type="match status" value="1"/>
</dbReference>
<dbReference type="GO" id="GO:0016787">
    <property type="term" value="F:hydrolase activity"/>
    <property type="evidence" value="ECO:0007669"/>
    <property type="project" value="UniProtKB-KW"/>
</dbReference>
<keyword evidence="3" id="KW-0378">Hydrolase</keyword>
<accession>A0A8J5XAG0</accession>
<feature type="compositionally biased region" description="Basic and acidic residues" evidence="8">
    <location>
        <begin position="17"/>
        <end position="29"/>
    </location>
</feature>
<feature type="compositionally biased region" description="Low complexity" evidence="8">
    <location>
        <begin position="48"/>
        <end position="78"/>
    </location>
</feature>
<feature type="compositionally biased region" description="Gly residues" evidence="8">
    <location>
        <begin position="130"/>
        <end position="139"/>
    </location>
</feature>
<proteinExistence type="inferred from homology"/>
<dbReference type="Pfam" id="PF00271">
    <property type="entry name" value="Helicase_C"/>
    <property type="match status" value="1"/>
</dbReference>
<evidence type="ECO:0000256" key="1">
    <source>
        <dbReference type="ARBA" id="ARBA00012552"/>
    </source>
</evidence>
<keyword evidence="5" id="KW-0067">ATP-binding</keyword>
<dbReference type="SMART" id="SM00487">
    <property type="entry name" value="DEXDc"/>
    <property type="match status" value="1"/>
</dbReference>
<evidence type="ECO:0000259" key="10">
    <source>
        <dbReference type="PROSITE" id="PS51194"/>
    </source>
</evidence>
<dbReference type="InterPro" id="IPR027417">
    <property type="entry name" value="P-loop_NTPase"/>
</dbReference>
<dbReference type="GO" id="GO:0005524">
    <property type="term" value="F:ATP binding"/>
    <property type="evidence" value="ECO:0007669"/>
    <property type="project" value="UniProtKB-KW"/>
</dbReference>
<dbReference type="CDD" id="cd17953">
    <property type="entry name" value="DEADc_DDX46"/>
    <property type="match status" value="1"/>
</dbReference>
<dbReference type="Pfam" id="PF23469">
    <property type="entry name" value="KH_12"/>
    <property type="match status" value="1"/>
</dbReference>
<dbReference type="InterPro" id="IPR001650">
    <property type="entry name" value="Helicase_C-like"/>
</dbReference>
<evidence type="ECO:0000256" key="8">
    <source>
        <dbReference type="SAM" id="MobiDB-lite"/>
    </source>
</evidence>
<feature type="domain" description="DEAD-box RNA helicase Q" evidence="11">
    <location>
        <begin position="502"/>
        <end position="530"/>
    </location>
</feature>
<feature type="compositionally biased region" description="Basic and acidic residues" evidence="8">
    <location>
        <begin position="109"/>
        <end position="123"/>
    </location>
</feature>
<name>A0A8J5XAG0_DIALT</name>
<feature type="compositionally biased region" description="Acidic residues" evidence="8">
    <location>
        <begin position="162"/>
        <end position="172"/>
    </location>
</feature>
<dbReference type="OrthoDB" id="196131at2759"/>
<reference evidence="12" key="1">
    <citation type="submission" date="2021-05" db="EMBL/GenBank/DDBJ databases">
        <title>The genome of the haptophyte Pavlova lutheri (Diacronema luteri, Pavlovales) - a model for lipid biosynthesis in eukaryotic algae.</title>
        <authorList>
            <person name="Hulatt C.J."/>
            <person name="Posewitz M.C."/>
        </authorList>
    </citation>
    <scope>NUCLEOTIDE SEQUENCE</scope>
    <source>
        <strain evidence="12">NIVA-4/92</strain>
    </source>
</reference>
<feature type="region of interest" description="Disordered" evidence="8">
    <location>
        <begin position="935"/>
        <end position="978"/>
    </location>
</feature>
<evidence type="ECO:0000256" key="3">
    <source>
        <dbReference type="ARBA" id="ARBA00022801"/>
    </source>
</evidence>
<dbReference type="OMA" id="VCEEWAK"/>
<dbReference type="SMART" id="SM00490">
    <property type="entry name" value="HELICc"/>
    <property type="match status" value="1"/>
</dbReference>
<dbReference type="Pfam" id="PF00270">
    <property type="entry name" value="DEAD"/>
    <property type="match status" value="1"/>
</dbReference>
<evidence type="ECO:0000313" key="13">
    <source>
        <dbReference type="Proteomes" id="UP000751190"/>
    </source>
</evidence>
<protein>
    <recommendedName>
        <fullName evidence="1">RNA helicase</fullName>
        <ecNumber evidence="1">3.6.4.13</ecNumber>
    </recommendedName>
</protein>
<dbReference type="CDD" id="cd22475">
    <property type="entry name" value="KH-I_AtRH42_like"/>
    <property type="match status" value="1"/>
</dbReference>
<feature type="region of interest" description="Disordered" evidence="8">
    <location>
        <begin position="351"/>
        <end position="435"/>
    </location>
</feature>